<evidence type="ECO:0000256" key="4">
    <source>
        <dbReference type="SAM" id="MobiDB-lite"/>
    </source>
</evidence>
<dbReference type="InterPro" id="IPR015943">
    <property type="entry name" value="WD40/YVTN_repeat-like_dom_sf"/>
</dbReference>
<dbReference type="InterPro" id="IPR019775">
    <property type="entry name" value="WD40_repeat_CS"/>
</dbReference>
<dbReference type="EMBL" id="BDIP01001858">
    <property type="protein sequence ID" value="GIQ85278.1"/>
    <property type="molecule type" value="Genomic_DNA"/>
</dbReference>
<dbReference type="InterPro" id="IPR001680">
    <property type="entry name" value="WD40_rpt"/>
</dbReference>
<dbReference type="GO" id="GO:0000278">
    <property type="term" value="P:mitotic cell cycle"/>
    <property type="evidence" value="ECO:0007669"/>
    <property type="project" value="TreeGrafter"/>
</dbReference>
<dbReference type="Proteomes" id="UP000265618">
    <property type="component" value="Unassembled WGS sequence"/>
</dbReference>
<dbReference type="PROSITE" id="PS50082">
    <property type="entry name" value="WD_REPEATS_2"/>
    <property type="match status" value="1"/>
</dbReference>
<feature type="region of interest" description="Disordered" evidence="4">
    <location>
        <begin position="575"/>
        <end position="787"/>
    </location>
</feature>
<dbReference type="SUPFAM" id="SSF50978">
    <property type="entry name" value="WD40 repeat-like"/>
    <property type="match status" value="1"/>
</dbReference>
<evidence type="ECO:0000256" key="3">
    <source>
        <dbReference type="PROSITE-ProRule" id="PRU00221"/>
    </source>
</evidence>
<dbReference type="PANTHER" id="PTHR44414:SF1">
    <property type="entry name" value="PROTEIN NEDD1"/>
    <property type="match status" value="1"/>
</dbReference>
<dbReference type="GO" id="GO:0007020">
    <property type="term" value="P:microtubule nucleation"/>
    <property type="evidence" value="ECO:0007669"/>
    <property type="project" value="TreeGrafter"/>
</dbReference>
<accession>A0A9K3CXR1</accession>
<protein>
    <submittedName>
        <fullName evidence="5">Uncharacterized protein</fullName>
    </submittedName>
</protein>
<sequence length="825" mass="89539">MSDLSTLDTGLCDVHCYVLSTKEVLIGSCPPNTKVAQIVAAASRRIQMVTGLTEKGYLVFVGDKSVRQLGVALTKFGAFPKMTIPIVLASPSAGVDEGSKRGVYITANDVFKQCSITDFARIGYDFFSDSEHAKVSPELLVKTESVKVQPKESTPPVSPVRNRSDAVYLRGLDRALGKGTRPIEKRVKKTVPVKKREPLAPKAPRRLLSSLPDNIAVVPHNSAQGGVPTFTTQCIPVGCREMHRIRTYSDCFASFLGYSDRVSDCVFTVKPPHVLAAVSIDGQLTLSLSHNGVLLCAPMTVDDRRQPLYCIRMTRDNRYIYTGGATGAVTCLGLKLGGKVVCTLPVHKGAVTALELAANDTNLYSADSTGSIYRTALSADRRSFGGSTLLTRVRTESPSYVSPSRGGGAGVPITSLSLSSVSESLAYACASGEVGVVNGEGRVTFVSAHAHKHVPSYDPSDPQGTRQYTPMGGRTVVAWLPDSDNLLVSAGSDGLVRMWDVGHKKCLKTIGPFPYGCRCMDIADDKTVSVGTSGGTVYQIDMLGAQSNTHSGPGITTFRAHTGPVTALAYTHTMRPLTDSRPLGATQRERERTALGTTQRKTYTERERERECQERAKQRVASPTTLVASPAESVSSLDGRDRLSESRTLVSPVSVTSTSSGVDRGTKLGPASPVPQASPGTRKHRYLAAHRQEEREREEMERERERANEALLQRERERRVEAEKERQREREREAQRKREEVEAEAKALRDKERQREREREEGARAVAAAVTLSTPLDKKGAGEGERGTLSREAVLGAFPEMAQVPSLLRSIAEAQGMAQIEGVRQ</sequence>
<feature type="compositionally biased region" description="Low complexity" evidence="4">
    <location>
        <begin position="646"/>
        <end position="663"/>
    </location>
</feature>
<dbReference type="GO" id="GO:0005813">
    <property type="term" value="C:centrosome"/>
    <property type="evidence" value="ECO:0007669"/>
    <property type="project" value="TreeGrafter"/>
</dbReference>
<dbReference type="GO" id="GO:0005814">
    <property type="term" value="C:centriole"/>
    <property type="evidence" value="ECO:0007669"/>
    <property type="project" value="TreeGrafter"/>
</dbReference>
<dbReference type="Pfam" id="PF00400">
    <property type="entry name" value="WD40"/>
    <property type="match status" value="1"/>
</dbReference>
<keyword evidence="2" id="KW-0677">Repeat</keyword>
<organism evidence="5 6">
    <name type="scientific">Kipferlia bialata</name>
    <dbReference type="NCBI Taxonomy" id="797122"/>
    <lineage>
        <taxon>Eukaryota</taxon>
        <taxon>Metamonada</taxon>
        <taxon>Carpediemonas-like organisms</taxon>
        <taxon>Kipferlia</taxon>
    </lineage>
</organism>
<feature type="compositionally biased region" description="Basic and acidic residues" evidence="4">
    <location>
        <begin position="776"/>
        <end position="787"/>
    </location>
</feature>
<gene>
    <name evidence="5" type="ORF">KIPB_006917</name>
</gene>
<proteinExistence type="predicted"/>
<dbReference type="OrthoDB" id="361494at2759"/>
<feature type="compositionally biased region" description="Polar residues" evidence="4">
    <location>
        <begin position="621"/>
        <end position="636"/>
    </location>
</feature>
<evidence type="ECO:0000256" key="1">
    <source>
        <dbReference type="ARBA" id="ARBA00022574"/>
    </source>
</evidence>
<dbReference type="InterPro" id="IPR052818">
    <property type="entry name" value="NEDD1_Spindle_Assembly"/>
</dbReference>
<dbReference type="GO" id="GO:0036064">
    <property type="term" value="C:ciliary basal body"/>
    <property type="evidence" value="ECO:0007669"/>
    <property type="project" value="TreeGrafter"/>
</dbReference>
<dbReference type="InterPro" id="IPR036322">
    <property type="entry name" value="WD40_repeat_dom_sf"/>
</dbReference>
<name>A0A9K3CXR1_9EUKA</name>
<dbReference type="GO" id="GO:0005737">
    <property type="term" value="C:cytoplasm"/>
    <property type="evidence" value="ECO:0007669"/>
    <property type="project" value="TreeGrafter"/>
</dbReference>
<dbReference type="SMART" id="SM00320">
    <property type="entry name" value="WD40"/>
    <property type="match status" value="5"/>
</dbReference>
<feature type="compositionally biased region" description="Basic and acidic residues" evidence="4">
    <location>
        <begin position="690"/>
        <end position="763"/>
    </location>
</feature>
<dbReference type="Gene3D" id="2.130.10.10">
    <property type="entry name" value="YVTN repeat-like/Quinoprotein amine dehydrogenase"/>
    <property type="match status" value="2"/>
</dbReference>
<reference evidence="5 6" key="1">
    <citation type="journal article" date="2018" name="PLoS ONE">
        <title>The draft genome of Kipferlia bialata reveals reductive genome evolution in fornicate parasites.</title>
        <authorList>
            <person name="Tanifuji G."/>
            <person name="Takabayashi S."/>
            <person name="Kume K."/>
            <person name="Takagi M."/>
            <person name="Nakayama T."/>
            <person name="Kamikawa R."/>
            <person name="Inagaki Y."/>
            <person name="Hashimoto T."/>
        </authorList>
    </citation>
    <scope>NUCLEOTIDE SEQUENCE [LARGE SCALE GENOMIC DNA]</scope>
    <source>
        <strain evidence="5">NY0173</strain>
    </source>
</reference>
<evidence type="ECO:0000313" key="6">
    <source>
        <dbReference type="Proteomes" id="UP000265618"/>
    </source>
</evidence>
<evidence type="ECO:0000313" key="5">
    <source>
        <dbReference type="EMBL" id="GIQ85278.1"/>
    </source>
</evidence>
<keyword evidence="1 3" id="KW-0853">WD repeat</keyword>
<feature type="compositionally biased region" description="Basic and acidic residues" evidence="4">
    <location>
        <begin position="602"/>
        <end position="617"/>
    </location>
</feature>
<dbReference type="PROSITE" id="PS00678">
    <property type="entry name" value="WD_REPEATS_1"/>
    <property type="match status" value="1"/>
</dbReference>
<dbReference type="AlphaFoldDB" id="A0A9K3CXR1"/>
<comment type="caution">
    <text evidence="5">The sequence shown here is derived from an EMBL/GenBank/DDBJ whole genome shotgun (WGS) entry which is preliminary data.</text>
</comment>
<feature type="repeat" description="WD" evidence="3">
    <location>
        <begin position="477"/>
        <end position="509"/>
    </location>
</feature>
<dbReference type="PANTHER" id="PTHR44414">
    <property type="entry name" value="PROTEIN NEDD1"/>
    <property type="match status" value="1"/>
</dbReference>
<dbReference type="GO" id="GO:0000922">
    <property type="term" value="C:spindle pole"/>
    <property type="evidence" value="ECO:0007669"/>
    <property type="project" value="TreeGrafter"/>
</dbReference>
<keyword evidence="6" id="KW-1185">Reference proteome</keyword>
<dbReference type="GO" id="GO:0043015">
    <property type="term" value="F:gamma-tubulin binding"/>
    <property type="evidence" value="ECO:0007669"/>
    <property type="project" value="TreeGrafter"/>
</dbReference>
<evidence type="ECO:0000256" key="2">
    <source>
        <dbReference type="ARBA" id="ARBA00022737"/>
    </source>
</evidence>